<feature type="region of interest" description="Disordered" evidence="2">
    <location>
        <begin position="1"/>
        <end position="165"/>
    </location>
</feature>
<gene>
    <name evidence="4" type="ORF">TR102437</name>
</gene>
<feature type="region of interest" description="Disordered" evidence="2">
    <location>
        <begin position="421"/>
        <end position="445"/>
    </location>
</feature>
<feature type="compositionally biased region" description="Polar residues" evidence="2">
    <location>
        <begin position="342"/>
        <end position="351"/>
    </location>
</feature>
<organism evidence="4">
    <name type="scientific">Schistocephalus solidus</name>
    <name type="common">Tapeworm</name>
    <dbReference type="NCBI Taxonomy" id="70667"/>
    <lineage>
        <taxon>Eukaryota</taxon>
        <taxon>Metazoa</taxon>
        <taxon>Spiralia</taxon>
        <taxon>Lophotrochozoa</taxon>
        <taxon>Platyhelminthes</taxon>
        <taxon>Cestoda</taxon>
        <taxon>Eucestoda</taxon>
        <taxon>Diphyllobothriidea</taxon>
        <taxon>Diphyllobothriidae</taxon>
        <taxon>Schistocephalus</taxon>
    </lineage>
</organism>
<reference evidence="4" key="1">
    <citation type="submission" date="2016-01" db="EMBL/GenBank/DDBJ databases">
        <title>Reference transcriptome for the parasite Schistocephalus solidus: insights into the molecular evolution of parasitism.</title>
        <authorList>
            <person name="Hebert F.O."/>
            <person name="Grambauer S."/>
            <person name="Barber I."/>
            <person name="Landry C.R."/>
            <person name="Aubin-Horth N."/>
        </authorList>
    </citation>
    <scope>NUCLEOTIDE SEQUENCE</scope>
</reference>
<keyword evidence="3" id="KW-0472">Membrane</keyword>
<evidence type="ECO:0000256" key="2">
    <source>
        <dbReference type="SAM" id="MobiDB-lite"/>
    </source>
</evidence>
<evidence type="ECO:0000313" key="4">
    <source>
        <dbReference type="EMBL" id="JAP59148.1"/>
    </source>
</evidence>
<dbReference type="EMBL" id="GEEE01004077">
    <property type="protein sequence ID" value="JAP59148.1"/>
    <property type="molecule type" value="Transcribed_RNA"/>
</dbReference>
<feature type="region of interest" description="Disordered" evidence="2">
    <location>
        <begin position="209"/>
        <end position="229"/>
    </location>
</feature>
<feature type="coiled-coil region" evidence="1">
    <location>
        <begin position="172"/>
        <end position="199"/>
    </location>
</feature>
<protein>
    <submittedName>
        <fullName evidence="4">Uncharacterized protein</fullName>
    </submittedName>
</protein>
<feature type="compositionally biased region" description="Low complexity" evidence="2">
    <location>
        <begin position="54"/>
        <end position="65"/>
    </location>
</feature>
<evidence type="ECO:0000256" key="1">
    <source>
        <dbReference type="SAM" id="Coils"/>
    </source>
</evidence>
<name>A0A0X3Q5Q1_SCHSO</name>
<feature type="compositionally biased region" description="Polar residues" evidence="2">
    <location>
        <begin position="668"/>
        <end position="678"/>
    </location>
</feature>
<keyword evidence="1" id="KW-0175">Coiled coil</keyword>
<accession>A0A0X3Q5Q1</accession>
<dbReference type="EMBL" id="GEEE01010301">
    <property type="protein sequence ID" value="JAP52924.1"/>
    <property type="molecule type" value="Transcribed_RNA"/>
</dbReference>
<feature type="compositionally biased region" description="Low complexity" evidence="2">
    <location>
        <begin position="214"/>
        <end position="223"/>
    </location>
</feature>
<feature type="transmembrane region" description="Helical" evidence="3">
    <location>
        <begin position="956"/>
        <end position="975"/>
    </location>
</feature>
<feature type="region of interest" description="Disordered" evidence="2">
    <location>
        <begin position="287"/>
        <end position="383"/>
    </location>
</feature>
<keyword evidence="3" id="KW-1133">Transmembrane helix</keyword>
<feature type="transmembrane region" description="Helical" evidence="3">
    <location>
        <begin position="918"/>
        <end position="944"/>
    </location>
</feature>
<proteinExistence type="predicted"/>
<sequence length="986" mass="104247">MQGGVDGSGSANTSPGAPPRRRHHHRIFGDVDNSAANSDSFGSPLLMSDTPIDSAGTSSAATLTSMDSIQPPKPVPTVAHTVSTNGGFQEGDASSAPDVEFSSLSDTGVHFPSSHKSDSTSCHSSPPKNTPLSSSQPEFIVPAHPPHSGLDQADKQASETPPVAARGGTVEIGLLKHDITALEKAIRKIESQLKELENWFFEQMAAGSSALDHPSSTTGSPSSEVSIKQTYKKRNSELKRQLAEMQTRLSDTRYVVHELETRGLPEGVDAKAFIRRLLADRRKNERAGVGEVGRVSGSPKKSGKSRHASPPVTSTLPQPEHGKARSPSPPPDIPPNAFDVSVASTSTSSGPAPQPAVGMSPSRSFATLPAPRPSSMSADNAAATVRARTLPNASTTTGRVPPSLEAEAISAAWAACRSTAPPAAPVDATNSARATRIKPSPISPSSSAAALLATATAMASNASSGADSHYHPHYTPHHPNPLLTDAVSQQPHFISPTSGGQAYKHLPLIDHLGADLGAGTPGKTSKKPRTSMKSAFRFFGRPFRRSGNALPIQRSLSEEHIAVTTALGESLLQSSGSLSLKLSKSPSAANTRAIIPGHGSPSVPSALILMTEPRGKKNRNLGNGFTDQHSHPSHQDTPVQGKRSQAGSLSSAGVGGPPGSIHQAATIDPTNEGSSHRSGASADNPALTTILEVLSGGFSLPPPPSSVNMLPPLTSSASSQSGRMPPLTVATGVPVGIGGQSPSSVSIPGPATSLTSPTASVSLNNVAAAIVLLYRHCENLFDRRELALQNLREEFVGLNKDVKDCRDVVNTAMADIEALRRDIKTGEEVQNQTLTNAISRLEQLDVSAEELRQNFRQDMAAIRKEQRRALEPLEYQLATKTRDLQDILTTLNNKFNIMEKSVEQLSNPTRDQPRARQLFVHTLTDLGVSFFAFITALIQILIRFLNAGATVTQNRVSAIVLNISLLCVFLAVFLWEPVSRLWRTNT</sequence>
<feature type="region of interest" description="Disordered" evidence="2">
    <location>
        <begin position="615"/>
        <end position="682"/>
    </location>
</feature>
<keyword evidence="3" id="KW-0812">Transmembrane</keyword>
<feature type="coiled-coil region" evidence="1">
    <location>
        <begin position="834"/>
        <end position="868"/>
    </location>
</feature>
<dbReference type="AlphaFoldDB" id="A0A0X3Q5Q1"/>
<feature type="compositionally biased region" description="Polar residues" evidence="2">
    <location>
        <begin position="635"/>
        <end position="651"/>
    </location>
</feature>
<evidence type="ECO:0000256" key="3">
    <source>
        <dbReference type="SAM" id="Phobius"/>
    </source>
</evidence>